<organism evidence="3 4">
    <name type="scientific">Hydrogenophaga defluvii</name>
    <dbReference type="NCBI Taxonomy" id="249410"/>
    <lineage>
        <taxon>Bacteria</taxon>
        <taxon>Pseudomonadati</taxon>
        <taxon>Pseudomonadota</taxon>
        <taxon>Betaproteobacteria</taxon>
        <taxon>Burkholderiales</taxon>
        <taxon>Comamonadaceae</taxon>
        <taxon>Hydrogenophaga</taxon>
    </lineage>
</organism>
<evidence type="ECO:0000259" key="1">
    <source>
        <dbReference type="Pfam" id="PF04986"/>
    </source>
</evidence>
<evidence type="ECO:0000313" key="3">
    <source>
        <dbReference type="EMBL" id="MFC7462653.1"/>
    </source>
</evidence>
<name>A0ABW2SGJ4_9BURK</name>
<dbReference type="PANTHER" id="PTHR37023">
    <property type="entry name" value="TRANSPOSASE"/>
    <property type="match status" value="1"/>
</dbReference>
<dbReference type="Proteomes" id="UP001596457">
    <property type="component" value="Unassembled WGS sequence"/>
</dbReference>
<dbReference type="RefSeq" id="WP_382203638.1">
    <property type="nucleotide sequence ID" value="NZ_JBHTBZ010000072.1"/>
</dbReference>
<evidence type="ECO:0000313" key="4">
    <source>
        <dbReference type="Proteomes" id="UP001596457"/>
    </source>
</evidence>
<gene>
    <name evidence="3" type="ORF">ACFQU0_19725</name>
</gene>
<dbReference type="Pfam" id="PF14319">
    <property type="entry name" value="Zn_Tnp_IS91"/>
    <property type="match status" value="1"/>
</dbReference>
<dbReference type="SUPFAM" id="SSF55464">
    <property type="entry name" value="Origin of replication-binding domain, RBD-like"/>
    <property type="match status" value="1"/>
</dbReference>
<dbReference type="Pfam" id="PF04986">
    <property type="entry name" value="Y2_Tnp"/>
    <property type="match status" value="1"/>
</dbReference>
<reference evidence="4" key="1">
    <citation type="journal article" date="2019" name="Int. J. Syst. Evol. Microbiol.">
        <title>The Global Catalogue of Microorganisms (GCM) 10K type strain sequencing project: providing services to taxonomists for standard genome sequencing and annotation.</title>
        <authorList>
            <consortium name="The Broad Institute Genomics Platform"/>
            <consortium name="The Broad Institute Genome Sequencing Center for Infectious Disease"/>
            <person name="Wu L."/>
            <person name="Ma J."/>
        </authorList>
    </citation>
    <scope>NUCLEOTIDE SEQUENCE [LARGE SCALE GENOMIC DNA]</scope>
    <source>
        <strain evidence="4">CCUG 53903</strain>
    </source>
</reference>
<sequence>MITLATVIERFAAAYLARYADSVLPSQRRALTAMASCRSRLATHMLAQCGQCNAQRLVPHSCGHRFCPHCQHFEGQRWIARQTQALVSAPYFLITFTVPAELRTLLWQHQRALYAALMDCAWGTLATFGQNHRQLRGQTGAVAVLHTHSRQLAFHPHVHLALPAAAIDPDGSVWRTLRGGAKRAGYLFSHKALAQVFRARFLAAVRALGLQPPDTLPEKWVVDCKAVGSGHKVMVYLGRYLYRGVVQERDILRCEGDRITYRWRDSKTGAMQARTVSGVEFLRLVLQHVLPKGFRRARSYGFLHPNCKRGIALLRLLALRRRAKAPAVPVASANEAERPKLLCRCGAEMDVVRRRILPGAMAATSPPPLACEAAPQR</sequence>
<keyword evidence="4" id="KW-1185">Reference proteome</keyword>
<accession>A0ABW2SGJ4</accession>
<dbReference type="InterPro" id="IPR007069">
    <property type="entry name" value="Transposase_32"/>
</dbReference>
<dbReference type="PANTHER" id="PTHR37023:SF1">
    <property type="entry name" value="ISSOD25 TRANSPOSASE TNPA_ISSOD25"/>
    <property type="match status" value="1"/>
</dbReference>
<feature type="domain" description="Transposase IS801/IS1294" evidence="1">
    <location>
        <begin position="140"/>
        <end position="307"/>
    </location>
</feature>
<proteinExistence type="predicted"/>
<feature type="domain" description="Transposase zinc-binding" evidence="2">
    <location>
        <begin position="8"/>
        <end position="98"/>
    </location>
</feature>
<dbReference type="InterPro" id="IPR026889">
    <property type="entry name" value="Zn_Tnp"/>
</dbReference>
<comment type="caution">
    <text evidence="3">The sequence shown here is derived from an EMBL/GenBank/DDBJ whole genome shotgun (WGS) entry which is preliminary data.</text>
</comment>
<dbReference type="EMBL" id="JBHTBZ010000072">
    <property type="protein sequence ID" value="MFC7462653.1"/>
    <property type="molecule type" value="Genomic_DNA"/>
</dbReference>
<protein>
    <submittedName>
        <fullName evidence="3">Transposase</fullName>
    </submittedName>
</protein>
<evidence type="ECO:0000259" key="2">
    <source>
        <dbReference type="Pfam" id="PF14319"/>
    </source>
</evidence>